<dbReference type="SUPFAM" id="SSF56112">
    <property type="entry name" value="Protein kinase-like (PK-like)"/>
    <property type="match status" value="1"/>
</dbReference>
<protein>
    <submittedName>
        <fullName evidence="2">Phosphotransferase family protein</fullName>
    </submittedName>
</protein>
<dbReference type="Gene3D" id="3.90.1200.10">
    <property type="match status" value="1"/>
</dbReference>
<dbReference type="Pfam" id="PF01636">
    <property type="entry name" value="APH"/>
    <property type="match status" value="1"/>
</dbReference>
<name>A0A967ECB6_9FLAO</name>
<dbReference type="InterPro" id="IPR052898">
    <property type="entry name" value="ACAD10-like"/>
</dbReference>
<dbReference type="AlphaFoldDB" id="A0A967ECB6"/>
<proteinExistence type="predicted"/>
<reference evidence="2" key="2">
    <citation type="submission" date="2020-03" db="EMBL/GenBank/DDBJ databases">
        <title>Flavobacteriaceae bacterium strain TP-CH-4, a member of the family Flavobacteriaceae isolated from a deep-sea seamount.</title>
        <authorList>
            <person name="Zhang D.-C."/>
        </authorList>
    </citation>
    <scope>NUCLEOTIDE SEQUENCE</scope>
    <source>
        <strain evidence="2">TP-CH-4</strain>
    </source>
</reference>
<feature type="domain" description="Aminoglycoside phosphotransferase" evidence="1">
    <location>
        <begin position="39"/>
        <end position="266"/>
    </location>
</feature>
<dbReference type="Gene3D" id="3.30.200.20">
    <property type="entry name" value="Phosphorylase Kinase, domain 1"/>
    <property type="match status" value="1"/>
</dbReference>
<dbReference type="RefSeq" id="WP_152572608.1">
    <property type="nucleotide sequence ID" value="NZ_VIKU02000001.1"/>
</dbReference>
<evidence type="ECO:0000259" key="1">
    <source>
        <dbReference type="Pfam" id="PF01636"/>
    </source>
</evidence>
<dbReference type="InterPro" id="IPR041726">
    <property type="entry name" value="ACAD10_11_N"/>
</dbReference>
<comment type="caution">
    <text evidence="2">The sequence shown here is derived from an EMBL/GenBank/DDBJ whole genome shotgun (WGS) entry which is preliminary data.</text>
</comment>
<gene>
    <name evidence="2" type="ORF">FK220_002010</name>
</gene>
<dbReference type="EMBL" id="VIKU02000001">
    <property type="protein sequence ID" value="NHF58098.1"/>
    <property type="molecule type" value="Genomic_DNA"/>
</dbReference>
<dbReference type="PANTHER" id="PTHR47829">
    <property type="entry name" value="HYDROLASE, PUTATIVE (AFU_ORTHOLOGUE AFUA_1G12880)-RELATED"/>
    <property type="match status" value="1"/>
</dbReference>
<dbReference type="InterPro" id="IPR011009">
    <property type="entry name" value="Kinase-like_dom_sf"/>
</dbReference>
<dbReference type="PANTHER" id="PTHR47829:SF1">
    <property type="entry name" value="HAD FAMILY PHOSPHATASE"/>
    <property type="match status" value="1"/>
</dbReference>
<evidence type="ECO:0000313" key="2">
    <source>
        <dbReference type="EMBL" id="NHF58098.1"/>
    </source>
</evidence>
<accession>A0A967ECB6</accession>
<dbReference type="Proteomes" id="UP000707206">
    <property type="component" value="Unassembled WGS sequence"/>
</dbReference>
<keyword evidence="3" id="KW-1185">Reference proteome</keyword>
<dbReference type="CDD" id="cd05154">
    <property type="entry name" value="ACAD10_11_N-like"/>
    <property type="match status" value="1"/>
</dbReference>
<organism evidence="2 3">
    <name type="scientific">Pelagihabitans pacificus</name>
    <dbReference type="NCBI Taxonomy" id="2696054"/>
    <lineage>
        <taxon>Bacteria</taxon>
        <taxon>Pseudomonadati</taxon>
        <taxon>Bacteroidota</taxon>
        <taxon>Flavobacteriia</taxon>
        <taxon>Flavobacteriales</taxon>
        <taxon>Flavobacteriaceae</taxon>
        <taxon>Pelagihabitans</taxon>
    </lineage>
</organism>
<reference evidence="2" key="1">
    <citation type="submission" date="2019-07" db="EMBL/GenBank/DDBJ databases">
        <authorList>
            <person name="De-Chao Zhang Q."/>
        </authorList>
    </citation>
    <scope>NUCLEOTIDE SEQUENCE</scope>
    <source>
        <strain evidence="2">TP-CH-4</strain>
    </source>
</reference>
<sequence>MAEQSNQKVRKGEALDESGLKRFMADQGLIQQVNSELQVEQFTHGYSNLTYLLRIEDKEYVLRRPPYGAIKRGHDMGREFKVQKTIKSAFPKVPIMYAYSEDTASIGSSFYIMEKVNGIILSYQEAKRRKIPASDYRTIADSWLDTMVELHQVDYKATGLGDLGKPEGYVSRQVTNWGKQYLKAATDEVPAAEKVMRWMEEQQPTNYRYSLIHNDYKYDNIVFKDDRWKEVIAVLDWEMATLGDPLMDLGTSLGYWTMHGDHDFVKQGIPSPTIFEGNPSRTEIVGLYAQKSGNPVNHVIFYYVYGLFKIAVIAQQIYYRYKHGYTTDPRFANLNKAAELCCNIALRAIQTKKID</sequence>
<dbReference type="InterPro" id="IPR002575">
    <property type="entry name" value="Aminoglycoside_PTrfase"/>
</dbReference>
<evidence type="ECO:0000313" key="3">
    <source>
        <dbReference type="Proteomes" id="UP000707206"/>
    </source>
</evidence>